<dbReference type="Pfam" id="PF00583">
    <property type="entry name" value="Acetyltransf_1"/>
    <property type="match status" value="1"/>
</dbReference>
<dbReference type="PROSITE" id="PS51186">
    <property type="entry name" value="GNAT"/>
    <property type="match status" value="1"/>
</dbReference>
<gene>
    <name evidence="2" type="ORF">NUM_39400</name>
</gene>
<dbReference type="InterPro" id="IPR016181">
    <property type="entry name" value="Acyl_CoA_acyltransferase"/>
</dbReference>
<evidence type="ECO:0000313" key="2">
    <source>
        <dbReference type="EMBL" id="GIL28686.1"/>
    </source>
</evidence>
<accession>A0A8J4ELM8</accession>
<dbReference type="RefSeq" id="WP_225918714.1">
    <property type="nucleotide sequence ID" value="NZ_BOPO01000076.1"/>
</dbReference>
<evidence type="ECO:0000259" key="1">
    <source>
        <dbReference type="PROSITE" id="PS51186"/>
    </source>
</evidence>
<protein>
    <submittedName>
        <fullName evidence="2">N-acetyltransferase</fullName>
    </submittedName>
</protein>
<evidence type="ECO:0000313" key="3">
    <source>
        <dbReference type="Proteomes" id="UP000614996"/>
    </source>
</evidence>
<dbReference type="Gene3D" id="3.40.630.30">
    <property type="match status" value="1"/>
</dbReference>
<name>A0A8J4ELM8_9ACTN</name>
<dbReference type="SUPFAM" id="SSF55729">
    <property type="entry name" value="Acyl-CoA N-acyltransferases (Nat)"/>
    <property type="match status" value="1"/>
</dbReference>
<dbReference type="AlphaFoldDB" id="A0A8J4ELM8"/>
<sequence length="174" mass="18363">MPDPIDEPWRTRPEAAADRAAVHQIVRAAFGRPDEADLVETLRTDPGWLPDLSYLATDAAGTPVAHALLTRGRIGDTPVVGLGPVAVLPAYQQRGAGGAVIRAVLTAAADRGESAAMVLGHPDYYPRFGFRRASEFGVSRPDGWPDEAFLALPLGPHGAVPAGPARYAEPFHAA</sequence>
<dbReference type="EMBL" id="BOPO01000076">
    <property type="protein sequence ID" value="GIL28686.1"/>
    <property type="molecule type" value="Genomic_DNA"/>
</dbReference>
<feature type="domain" description="N-acetyltransferase" evidence="1">
    <location>
        <begin position="9"/>
        <end position="155"/>
    </location>
</feature>
<dbReference type="GO" id="GO:0016747">
    <property type="term" value="F:acyltransferase activity, transferring groups other than amino-acyl groups"/>
    <property type="evidence" value="ECO:0007669"/>
    <property type="project" value="InterPro"/>
</dbReference>
<dbReference type="InterPro" id="IPR000182">
    <property type="entry name" value="GNAT_dom"/>
</dbReference>
<dbReference type="CDD" id="cd04301">
    <property type="entry name" value="NAT_SF"/>
    <property type="match status" value="1"/>
</dbReference>
<keyword evidence="3" id="KW-1185">Reference proteome</keyword>
<dbReference type="Proteomes" id="UP000614996">
    <property type="component" value="Unassembled WGS sequence"/>
</dbReference>
<proteinExistence type="predicted"/>
<organism evidence="2 3">
    <name type="scientific">Actinocatenispora comari</name>
    <dbReference type="NCBI Taxonomy" id="2807577"/>
    <lineage>
        <taxon>Bacteria</taxon>
        <taxon>Bacillati</taxon>
        <taxon>Actinomycetota</taxon>
        <taxon>Actinomycetes</taxon>
        <taxon>Micromonosporales</taxon>
        <taxon>Micromonosporaceae</taxon>
        <taxon>Actinocatenispora</taxon>
    </lineage>
</organism>
<comment type="caution">
    <text evidence="2">The sequence shown here is derived from an EMBL/GenBank/DDBJ whole genome shotgun (WGS) entry which is preliminary data.</text>
</comment>
<reference evidence="3" key="1">
    <citation type="journal article" date="2021" name="Int. J. Syst. Evol. Microbiol.">
        <title>Actinocatenispora comari sp. nov., an endophytic actinomycete isolated from aerial parts of Comarum salesowianum.</title>
        <authorList>
            <person name="Oyunbileg N."/>
            <person name="Iizaka Y."/>
            <person name="Hamada M."/>
            <person name="Davaapurev B.O."/>
            <person name="Fukumoto A."/>
            <person name="Tsetseg B."/>
            <person name="Kato F."/>
            <person name="Tamura T."/>
            <person name="Batkhuu J."/>
            <person name="Anzai Y."/>
        </authorList>
    </citation>
    <scope>NUCLEOTIDE SEQUENCE [LARGE SCALE GENOMIC DNA]</scope>
    <source>
        <strain evidence="3">NUM-2625</strain>
    </source>
</reference>